<feature type="compositionally biased region" description="Low complexity" evidence="6">
    <location>
        <begin position="361"/>
        <end position="382"/>
    </location>
</feature>
<accession>A0A317YKT2</accession>
<keyword evidence="4" id="KW-0804">Transcription</keyword>
<reference evidence="8" key="1">
    <citation type="journal article" date="2018" name="Nat. Genet.">
        <title>Extensive intraspecific gene order and gene structural variations between Mo17 and other maize genomes.</title>
        <authorList>
            <person name="Sun S."/>
            <person name="Zhou Y."/>
            <person name="Chen J."/>
            <person name="Shi J."/>
            <person name="Zhao H."/>
            <person name="Zhao H."/>
            <person name="Song W."/>
            <person name="Zhang M."/>
            <person name="Cui Y."/>
            <person name="Dong X."/>
            <person name="Liu H."/>
            <person name="Ma X."/>
            <person name="Jiao Y."/>
            <person name="Wang B."/>
            <person name="Wei X."/>
            <person name="Stein J.C."/>
            <person name="Glaubitz J.C."/>
            <person name="Lu F."/>
            <person name="Yu G."/>
            <person name="Liang C."/>
            <person name="Fengler K."/>
            <person name="Li B."/>
            <person name="Rafalski A."/>
            <person name="Schnable P.S."/>
            <person name="Ware D.H."/>
            <person name="Buckler E.S."/>
            <person name="Lai J."/>
        </authorList>
    </citation>
    <scope>NUCLEOTIDE SEQUENCE [LARGE SCALE GENOMIC DNA]</scope>
    <source>
        <tissue evidence="8">Seedling</tissue>
    </source>
</reference>
<dbReference type="PANTHER" id="PTHR31499">
    <property type="entry name" value="MYB FAMILY TRANSCRIPTION FACTOR PHL11"/>
    <property type="match status" value="1"/>
</dbReference>
<dbReference type="EMBL" id="NCVQ01000001">
    <property type="protein sequence ID" value="PWZ58746.1"/>
    <property type="molecule type" value="Genomic_DNA"/>
</dbReference>
<dbReference type="EMBL" id="NCVQ01000001">
    <property type="protein sequence ID" value="PWZ58745.1"/>
    <property type="molecule type" value="Genomic_DNA"/>
</dbReference>
<evidence type="ECO:0000256" key="1">
    <source>
        <dbReference type="ARBA" id="ARBA00004123"/>
    </source>
</evidence>
<dbReference type="InterPro" id="IPR046955">
    <property type="entry name" value="PHR1-like"/>
</dbReference>
<comment type="caution">
    <text evidence="8">The sequence shown here is derived from an EMBL/GenBank/DDBJ whole genome shotgun (WGS) entry which is preliminary data.</text>
</comment>
<proteinExistence type="predicted"/>
<dbReference type="InterPro" id="IPR006447">
    <property type="entry name" value="Myb_dom_plants"/>
</dbReference>
<dbReference type="Proteomes" id="UP000251960">
    <property type="component" value="Chromosome 1"/>
</dbReference>
<dbReference type="GO" id="GO:0005634">
    <property type="term" value="C:nucleus"/>
    <property type="evidence" value="ECO:0007669"/>
    <property type="project" value="UniProtKB-SubCell"/>
</dbReference>
<dbReference type="Pfam" id="PF14379">
    <property type="entry name" value="Myb_CC_LHEQLE"/>
    <property type="match status" value="1"/>
</dbReference>
<gene>
    <name evidence="8" type="ORF">Zm00014a_039486</name>
</gene>
<evidence type="ECO:0000256" key="2">
    <source>
        <dbReference type="ARBA" id="ARBA00023015"/>
    </source>
</evidence>
<dbReference type="GO" id="GO:0003700">
    <property type="term" value="F:DNA-binding transcription factor activity"/>
    <property type="evidence" value="ECO:0007669"/>
    <property type="project" value="InterPro"/>
</dbReference>
<feature type="compositionally biased region" description="Low complexity" evidence="6">
    <location>
        <begin position="339"/>
        <end position="354"/>
    </location>
</feature>
<feature type="region of interest" description="Disordered" evidence="6">
    <location>
        <begin position="339"/>
        <end position="439"/>
    </location>
</feature>
<organism evidence="8">
    <name type="scientific">Zea mays</name>
    <name type="common">Maize</name>
    <dbReference type="NCBI Taxonomy" id="4577"/>
    <lineage>
        <taxon>Eukaryota</taxon>
        <taxon>Viridiplantae</taxon>
        <taxon>Streptophyta</taxon>
        <taxon>Embryophyta</taxon>
        <taxon>Tracheophyta</taxon>
        <taxon>Spermatophyta</taxon>
        <taxon>Magnoliopsida</taxon>
        <taxon>Liliopsida</taxon>
        <taxon>Poales</taxon>
        <taxon>Poaceae</taxon>
        <taxon>PACMAD clade</taxon>
        <taxon>Panicoideae</taxon>
        <taxon>Andropogonodae</taxon>
        <taxon>Andropogoneae</taxon>
        <taxon>Tripsacinae</taxon>
        <taxon>Zea</taxon>
    </lineage>
</organism>
<evidence type="ECO:0000256" key="6">
    <source>
        <dbReference type="SAM" id="MobiDB-lite"/>
    </source>
</evidence>
<name>A0A317YKT2_MAIZE</name>
<dbReference type="Gene3D" id="1.10.10.60">
    <property type="entry name" value="Homeodomain-like"/>
    <property type="match status" value="1"/>
</dbReference>
<dbReference type="NCBIfam" id="TIGR01557">
    <property type="entry name" value="myb_SHAQKYF"/>
    <property type="match status" value="1"/>
</dbReference>
<evidence type="ECO:0000313" key="8">
    <source>
        <dbReference type="EMBL" id="PWZ58746.1"/>
    </source>
</evidence>
<protein>
    <recommendedName>
        <fullName evidence="7">MYB-CC type transcription factor LHEQLE-containing domain-containing protein</fullName>
    </recommendedName>
</protein>
<evidence type="ECO:0000256" key="3">
    <source>
        <dbReference type="ARBA" id="ARBA00023125"/>
    </source>
</evidence>
<dbReference type="FunFam" id="1.10.10.60:FF:000007">
    <property type="entry name" value="Two-component response regulator"/>
    <property type="match status" value="1"/>
</dbReference>
<comment type="subcellular location">
    <subcellularLocation>
        <location evidence="1">Nucleus</location>
    </subcellularLocation>
</comment>
<keyword evidence="3" id="KW-0238">DNA-binding</keyword>
<dbReference type="AlphaFoldDB" id="A0A317YKT2"/>
<dbReference type="InterPro" id="IPR025756">
    <property type="entry name" value="Myb_CC_LHEQLE"/>
</dbReference>
<evidence type="ECO:0000259" key="7">
    <source>
        <dbReference type="Pfam" id="PF14379"/>
    </source>
</evidence>
<evidence type="ECO:0000256" key="4">
    <source>
        <dbReference type="ARBA" id="ARBA00023163"/>
    </source>
</evidence>
<dbReference type="SUPFAM" id="SSF46689">
    <property type="entry name" value="Homeodomain-like"/>
    <property type="match status" value="1"/>
</dbReference>
<feature type="region of interest" description="Disordered" evidence="6">
    <location>
        <begin position="222"/>
        <end position="280"/>
    </location>
</feature>
<feature type="domain" description="MYB-CC type transcription factor LHEQLE-containing" evidence="7">
    <location>
        <begin position="267"/>
        <end position="309"/>
    </location>
</feature>
<sequence length="439" mass="47210">MARPGPPSCLTRHIPLPCPPIRPRAYPSIHTYAAARCRWRRNISERCSGGVTRKEPTGRLSIRAPAQLAVASGIRSITLLLLLSSLVGQEHTSFLLCRRHRSSRALSSSSRPRRDHSGGCCCLSCWPRHRRFCDTIRSAAAGTLEMSSLGGQQQHGRGDEARARLRWTRQLHGRFVLAVAQLGGADKATPKSVMRAMAVSGLTLYHLKSHLQRYRLAVSQGTASPVGEGDNGGGANERSSSSESQLDEYDDGSVADLHGDSSGSMAARVQREAKRKRHEQMQIEVQRHLQLRIEAQGRYMQSVLRRAQEALADHILGSPATGAEAELSELASAVETGTGCLSSTTSCCSTSPSPMRHRSADSCVTSSSSSSSEAESQAPAGANTCAGTRDCSVERPVQDEESTFLQRHEDEAEEADVGAAAAAAAEDEDGTSSEIDLNR</sequence>
<keyword evidence="2" id="KW-0805">Transcription regulation</keyword>
<evidence type="ECO:0000256" key="5">
    <source>
        <dbReference type="ARBA" id="ARBA00023242"/>
    </source>
</evidence>
<dbReference type="InterPro" id="IPR009057">
    <property type="entry name" value="Homeodomain-like_sf"/>
</dbReference>
<keyword evidence="5" id="KW-0539">Nucleus</keyword>
<dbReference type="PANTHER" id="PTHR31499:SF11">
    <property type="entry name" value="MYB FAMILY TRANSCRIPTION FACTOR PHL8"/>
    <property type="match status" value="1"/>
</dbReference>
<dbReference type="GO" id="GO:0003677">
    <property type="term" value="F:DNA binding"/>
    <property type="evidence" value="ECO:0007669"/>
    <property type="project" value="UniProtKB-KW"/>
</dbReference>